<dbReference type="AlphaFoldDB" id="A0A7X5XYV4"/>
<dbReference type="RefSeq" id="WP_125977450.1">
    <property type="nucleotide sequence ID" value="NZ_BAAADY010000014.1"/>
</dbReference>
<comment type="caution">
    <text evidence="1">The sequence shown here is derived from an EMBL/GenBank/DDBJ whole genome shotgun (WGS) entry which is preliminary data.</text>
</comment>
<gene>
    <name evidence="1" type="ORF">GGR89_002214</name>
</gene>
<evidence type="ECO:0000313" key="2">
    <source>
        <dbReference type="Proteomes" id="UP000531251"/>
    </source>
</evidence>
<dbReference type="Proteomes" id="UP000531251">
    <property type="component" value="Unassembled WGS sequence"/>
</dbReference>
<protein>
    <recommendedName>
        <fullName evidence="3">Suppressor of fused protein SUFU</fullName>
    </recommendedName>
</protein>
<accession>A0A7X5XYV4</accession>
<evidence type="ECO:0008006" key="3">
    <source>
        <dbReference type="Google" id="ProtNLM"/>
    </source>
</evidence>
<name>A0A7X5XYV4_9SPHN</name>
<proteinExistence type="predicted"/>
<keyword evidence="2" id="KW-1185">Reference proteome</keyword>
<sequence>MGVFGWLRGLFGAKPQAVSRPEPHRIASVAERSAEARGLFWSALGPASDRILSSAPAGSLWPGGHEAYRLIHRGSAILLATDGLSDPFDDSATANGFEIELFVEGPGEGAPAQVAGDGWMLEVLRRVAAIVAEEQGILRPLERHGPIPLELTNVSSSAAIAARLPAHFLTADDVLGVMIGGPEPDFDTQIEDMPLSPVRAVPVVLLTAAELGEIRAGDSDTRDAVIARLKATGVGHCSDLQRESIV</sequence>
<evidence type="ECO:0000313" key="1">
    <source>
        <dbReference type="EMBL" id="NJB97899.1"/>
    </source>
</evidence>
<dbReference type="EMBL" id="JAATJB010000005">
    <property type="protein sequence ID" value="NJB97899.1"/>
    <property type="molecule type" value="Genomic_DNA"/>
</dbReference>
<reference evidence="1 2" key="1">
    <citation type="submission" date="2020-03" db="EMBL/GenBank/DDBJ databases">
        <title>Genomic Encyclopedia of Type Strains, Phase IV (KMG-IV): sequencing the most valuable type-strain genomes for metagenomic binning, comparative biology and taxonomic classification.</title>
        <authorList>
            <person name="Goeker M."/>
        </authorList>
    </citation>
    <scope>NUCLEOTIDE SEQUENCE [LARGE SCALE GENOMIC DNA]</scope>
    <source>
        <strain evidence="1 2">DSM 7225</strain>
    </source>
</reference>
<organism evidence="1 2">
    <name type="scientific">Sphingomonas trueperi</name>
    <dbReference type="NCBI Taxonomy" id="53317"/>
    <lineage>
        <taxon>Bacteria</taxon>
        <taxon>Pseudomonadati</taxon>
        <taxon>Pseudomonadota</taxon>
        <taxon>Alphaproteobacteria</taxon>
        <taxon>Sphingomonadales</taxon>
        <taxon>Sphingomonadaceae</taxon>
        <taxon>Sphingomonas</taxon>
    </lineage>
</organism>